<reference evidence="2" key="1">
    <citation type="journal article" date="2014" name="Int. J. Syst. Evol. Microbiol.">
        <title>Complete genome sequence of Corynebacterium casei LMG S-19264T (=DSM 44701T), isolated from a smear-ripened cheese.</title>
        <authorList>
            <consortium name="US DOE Joint Genome Institute (JGI-PGF)"/>
            <person name="Walter F."/>
            <person name="Albersmeier A."/>
            <person name="Kalinowski J."/>
            <person name="Ruckert C."/>
        </authorList>
    </citation>
    <scope>NUCLEOTIDE SEQUENCE</scope>
    <source>
        <strain evidence="2">KCTC 42650</strain>
    </source>
</reference>
<dbReference type="EMBL" id="BNCJ01000001">
    <property type="protein sequence ID" value="GHF33706.1"/>
    <property type="molecule type" value="Genomic_DNA"/>
</dbReference>
<dbReference type="InterPro" id="IPR007899">
    <property type="entry name" value="CHAD_dom"/>
</dbReference>
<evidence type="ECO:0000259" key="1">
    <source>
        <dbReference type="PROSITE" id="PS51708"/>
    </source>
</evidence>
<protein>
    <submittedName>
        <fullName evidence="2">CHAD domain-containing protein</fullName>
    </submittedName>
</protein>
<dbReference type="InterPro" id="IPR038186">
    <property type="entry name" value="CHAD_dom_sf"/>
</dbReference>
<sequence length="298" mass="32109">MEYAFDLSLTVEENLRRGAVGLIEGGIADLDRVGADPEASVHALRKRMKKLRALLRLVRPGLGKTYGAENAAFRDVARLLSGVRDAQVLAVTAERLLDATPGKKMRARLGPVVDWAGALRSAAAGQDLSARAAEARGALEAALRRARYWELSGGEVDCLAGGVGKVYGQGRALLNAPGDAAAPERLHELRKRVKYHRFHCQLLRAAWPEVLVAREQLAEQVGEALGDDRDLYMLRLALKGARGLSDDAVELAVKLSGREGEALCRKALLLAPKLFVEPPAALGGRLGEYWRLAVAEAA</sequence>
<comment type="caution">
    <text evidence="2">The sequence shown here is derived from an EMBL/GenBank/DDBJ whole genome shotgun (WGS) entry which is preliminary data.</text>
</comment>
<keyword evidence="3" id="KW-1185">Reference proteome</keyword>
<feature type="domain" description="CHAD" evidence="1">
    <location>
        <begin position="1"/>
        <end position="280"/>
    </location>
</feature>
<dbReference type="Gene3D" id="1.40.20.10">
    <property type="entry name" value="CHAD domain"/>
    <property type="match status" value="1"/>
</dbReference>
<reference evidence="2" key="2">
    <citation type="submission" date="2020-09" db="EMBL/GenBank/DDBJ databases">
        <authorList>
            <person name="Sun Q."/>
            <person name="Kim S."/>
        </authorList>
    </citation>
    <scope>NUCLEOTIDE SEQUENCE</scope>
    <source>
        <strain evidence="2">KCTC 42650</strain>
    </source>
</reference>
<proteinExistence type="predicted"/>
<dbReference type="Proteomes" id="UP000626220">
    <property type="component" value="Unassembled WGS sequence"/>
</dbReference>
<organism evidence="2 3">
    <name type="scientific">Seohaeicola zhoushanensis</name>
    <dbReference type="NCBI Taxonomy" id="1569283"/>
    <lineage>
        <taxon>Bacteria</taxon>
        <taxon>Pseudomonadati</taxon>
        <taxon>Pseudomonadota</taxon>
        <taxon>Alphaproteobacteria</taxon>
        <taxon>Rhodobacterales</taxon>
        <taxon>Roseobacteraceae</taxon>
        <taxon>Seohaeicola</taxon>
    </lineage>
</organism>
<dbReference type="PROSITE" id="PS51708">
    <property type="entry name" value="CHAD"/>
    <property type="match status" value="1"/>
</dbReference>
<dbReference type="SMART" id="SM00880">
    <property type="entry name" value="CHAD"/>
    <property type="match status" value="1"/>
</dbReference>
<name>A0A8J3M390_9RHOB</name>
<dbReference type="PANTHER" id="PTHR39339:SF1">
    <property type="entry name" value="CHAD DOMAIN-CONTAINING PROTEIN"/>
    <property type="match status" value="1"/>
</dbReference>
<gene>
    <name evidence="2" type="ORF">GCM10017056_01400</name>
</gene>
<accession>A0A8J3M390</accession>
<evidence type="ECO:0000313" key="2">
    <source>
        <dbReference type="EMBL" id="GHF33706.1"/>
    </source>
</evidence>
<dbReference type="PANTHER" id="PTHR39339">
    <property type="entry name" value="SLR1444 PROTEIN"/>
    <property type="match status" value="1"/>
</dbReference>
<dbReference type="AlphaFoldDB" id="A0A8J3M390"/>
<dbReference type="RefSeq" id="WP_189678109.1">
    <property type="nucleotide sequence ID" value="NZ_BNCJ01000001.1"/>
</dbReference>
<evidence type="ECO:0000313" key="3">
    <source>
        <dbReference type="Proteomes" id="UP000626220"/>
    </source>
</evidence>
<dbReference type="Pfam" id="PF05235">
    <property type="entry name" value="CHAD"/>
    <property type="match status" value="1"/>
</dbReference>